<dbReference type="Gene3D" id="2.60.40.1220">
    <property type="match status" value="4"/>
</dbReference>
<protein>
    <submittedName>
        <fullName evidence="4">Ig-like domain-containing protein</fullName>
    </submittedName>
</protein>
<accession>A0A543P1A9</accession>
<reference evidence="4 5" key="1">
    <citation type="submission" date="2019-06" db="EMBL/GenBank/DDBJ databases">
        <title>Sequencing the genomes of 1000 actinobacteria strains.</title>
        <authorList>
            <person name="Klenk H.-P."/>
        </authorList>
    </citation>
    <scope>NUCLEOTIDE SEQUENCE [LARGE SCALE GENOMIC DNA]</scope>
    <source>
        <strain evidence="4 5">DSM 46837</strain>
    </source>
</reference>
<sequence length="850" mass="86970">MLLVLATTAALCVSGLTWPGTAMGAVGVPVTYVGHSYASTVERPSENKPQSKLWYHDGAWWALMVSAGGTLVHIHQLMPDHSWQIASGQVDSRLNSTGDALWSARDSALYVASRADGSNLQVNRFSYDPVTRTWSSAAGFPVTVETGGGSESATIDQDSLGHLWVTYTRASRIWVAHSTNADRTQWTAGFHPNVPDIAIKSDDLSALIAFGTSIGVMWSDQQSGAFRFAIHDDGAGDGVWRVEDVPMAADDHINLKQLVGDTQGRIFAAIKTSADEAATASPGDTLVGVLTRTPGQNGVGSWALTPAGTIADDHTRPIIMIDATNQELYFFATAPGSGGDVYYKKSPLGSVAFPPGRGDRFVDTTAGVNNASGAKDPVTSETGMVILAVADGKKLYVHAEMELAGGGGGSTPVDPAPTVTATSPTANASEVPVGGNVSATFSEPVTGVSGSTFRLRDPSGAEIAASVAQGAGNQWILDPVTDLAAGTVYTATLTGGSSGIRDAANQSLSPDPVSWSFTTAAAAPADPAPTVIATTPVDGGSGLAVSANITATFSEPVEGVSKTTFTLKNTATGAAVSAGVSYNATSKVATLNPGSNLALGTQYTATLTGGPAAIRDAQNIALATMSWTFTTASGSGDTTAPTVKSRNPAVDATRISLGTNVQATFSEPVQGVETSFTLTNAATGAPVAAVVSRKDTTNTWILNPNANLAPDMRYTVTLTGGQTGVRDAANNALATVSWSFLTGPAPKVSARTPAVNATGMSRTGNVTATFSEPVQGVSGTTFTLRNTATGAVVTAAVAQNGTSNQWIVDPDATLPASTQFTVTITGGNTGVKDVAGNPLATVTWKFTTGL</sequence>
<dbReference type="Proteomes" id="UP000319865">
    <property type="component" value="Unassembled WGS sequence"/>
</dbReference>
<keyword evidence="5" id="KW-1185">Reference proteome</keyword>
<comment type="caution">
    <text evidence="4">The sequence shown here is derived from an EMBL/GenBank/DDBJ whole genome shotgun (WGS) entry which is preliminary data.</text>
</comment>
<name>A0A543P1A9_9ACTN</name>
<keyword evidence="1 2" id="KW-0732">Signal</keyword>
<evidence type="ECO:0000259" key="3">
    <source>
        <dbReference type="Pfam" id="PF13205"/>
    </source>
</evidence>
<evidence type="ECO:0000313" key="4">
    <source>
        <dbReference type="EMBL" id="TQN37905.1"/>
    </source>
</evidence>
<dbReference type="AlphaFoldDB" id="A0A543P1A9"/>
<feature type="domain" description="SbsA Ig-like" evidence="3">
    <location>
        <begin position="416"/>
        <end position="519"/>
    </location>
</feature>
<dbReference type="EMBL" id="VFQE01000002">
    <property type="protein sequence ID" value="TQN37905.1"/>
    <property type="molecule type" value="Genomic_DNA"/>
</dbReference>
<dbReference type="Pfam" id="PF13205">
    <property type="entry name" value="Big_5"/>
    <property type="match status" value="4"/>
</dbReference>
<feature type="chain" id="PRO_5022180364" evidence="2">
    <location>
        <begin position="25"/>
        <end position="850"/>
    </location>
</feature>
<feature type="signal peptide" evidence="2">
    <location>
        <begin position="1"/>
        <end position="24"/>
    </location>
</feature>
<dbReference type="RefSeq" id="WP_170182639.1">
    <property type="nucleotide sequence ID" value="NZ_VFQE01000002.1"/>
</dbReference>
<gene>
    <name evidence="4" type="ORF">FHU33_4578</name>
</gene>
<evidence type="ECO:0000256" key="1">
    <source>
        <dbReference type="ARBA" id="ARBA00022729"/>
    </source>
</evidence>
<evidence type="ECO:0000313" key="5">
    <source>
        <dbReference type="Proteomes" id="UP000319865"/>
    </source>
</evidence>
<feature type="domain" description="SbsA Ig-like" evidence="3">
    <location>
        <begin position="637"/>
        <end position="742"/>
    </location>
</feature>
<organism evidence="4 5">
    <name type="scientific">Blastococcus colisei</name>
    <dbReference type="NCBI Taxonomy" id="1564162"/>
    <lineage>
        <taxon>Bacteria</taxon>
        <taxon>Bacillati</taxon>
        <taxon>Actinomycetota</taxon>
        <taxon>Actinomycetes</taxon>
        <taxon>Geodermatophilales</taxon>
        <taxon>Geodermatophilaceae</taxon>
        <taxon>Blastococcus</taxon>
    </lineage>
</organism>
<feature type="domain" description="SbsA Ig-like" evidence="3">
    <location>
        <begin position="745"/>
        <end position="848"/>
    </location>
</feature>
<dbReference type="InterPro" id="IPR032812">
    <property type="entry name" value="SbsA_Ig"/>
</dbReference>
<feature type="domain" description="SbsA Ig-like" evidence="3">
    <location>
        <begin position="527"/>
        <end position="631"/>
    </location>
</feature>
<evidence type="ECO:0000256" key="2">
    <source>
        <dbReference type="SAM" id="SignalP"/>
    </source>
</evidence>
<proteinExistence type="predicted"/>
<dbReference type="InterPro" id="IPR014755">
    <property type="entry name" value="Cu-Rt/internalin_Ig-like"/>
</dbReference>